<dbReference type="eggNOG" id="ENOG5033BDJ">
    <property type="taxonomic scope" value="Bacteria"/>
</dbReference>
<dbReference type="STRING" id="1179773.BN6_36950"/>
<dbReference type="OrthoDB" id="4512558at2"/>
<sequence length="417" mass="45002">MEIDALLVRLTAPDDDSRQAAVDALAAAGEAAFDPLVRVIAQGGPAATWRAERAFHLLADVPLTRYAAVARHPSPAVRRCALWKLAMSGDAAVPVAEGLVPLLFPDAEDTAEDTAADTRKLVRSTFEHIGPGLVPALRRARRTAPGRHRRFLVETLVAVGGWDALDTADQAVVRRLIAVKRLTEEPARTHVCGSWYAVRTTDQSAVLAAFGLSDPMPVTMRLGQSAWNRDTHGSGEHRGCSRAYVSPAFSGWTLVFGRPLRHVEPSDRAVRELCARLSAEHGAAHWYGQSCGDDWNAWCLAEDGEAVRYYDLHQRDAWFGGPHPAEAGRYLPHEDSGLPEDWAEGIALTDTDALRARLTRLEQELGLPEPCHTAGIAGRTSVDPASFGPDTPFTGHGVLALTSCGREHGGPPGVLEI</sequence>
<dbReference type="InterPro" id="IPR011989">
    <property type="entry name" value="ARM-like"/>
</dbReference>
<evidence type="ECO:0000313" key="1">
    <source>
        <dbReference type="EMBL" id="CCH30988.1"/>
    </source>
</evidence>
<dbReference type="KEGG" id="sesp:BN6_36950"/>
<evidence type="ECO:0008006" key="3">
    <source>
        <dbReference type="Google" id="ProtNLM"/>
    </source>
</evidence>
<dbReference type="Gene3D" id="1.25.10.10">
    <property type="entry name" value="Leucine-rich Repeat Variant"/>
    <property type="match status" value="1"/>
</dbReference>
<dbReference type="PATRIC" id="fig|1179773.3.peg.3693"/>
<dbReference type="Proteomes" id="UP000006281">
    <property type="component" value="Chromosome"/>
</dbReference>
<reference evidence="1 2" key="1">
    <citation type="journal article" date="2012" name="BMC Genomics">
        <title>Complete genome sequence of Saccharothrix espanaensis DSM 44229T and comparison to the other completely sequenced Pseudonocardiaceae.</title>
        <authorList>
            <person name="Strobel T."/>
            <person name="Al-Dilaimi A."/>
            <person name="Blom J."/>
            <person name="Gessner A."/>
            <person name="Kalinowski J."/>
            <person name="Luzhetska M."/>
            <person name="Puhler A."/>
            <person name="Szczepanowski R."/>
            <person name="Bechthold A."/>
            <person name="Ruckert C."/>
        </authorList>
    </citation>
    <scope>NUCLEOTIDE SEQUENCE [LARGE SCALE GENOMIC DNA]</scope>
    <source>
        <strain evidence="2">ATCC 51144 / DSM 44229 / JCM 9112 / NBRC 15066 / NRRL 15764</strain>
    </source>
</reference>
<dbReference type="AlphaFoldDB" id="K0K355"/>
<dbReference type="HOGENOM" id="CLU_658704_0_0_11"/>
<dbReference type="EMBL" id="HE804045">
    <property type="protein sequence ID" value="CCH30988.1"/>
    <property type="molecule type" value="Genomic_DNA"/>
</dbReference>
<name>K0K355_SACES</name>
<dbReference type="SUPFAM" id="SSF48371">
    <property type="entry name" value="ARM repeat"/>
    <property type="match status" value="1"/>
</dbReference>
<accession>K0K355</accession>
<gene>
    <name evidence="1" type="ordered locus">BN6_36950</name>
</gene>
<evidence type="ECO:0000313" key="2">
    <source>
        <dbReference type="Proteomes" id="UP000006281"/>
    </source>
</evidence>
<keyword evidence="2" id="KW-1185">Reference proteome</keyword>
<dbReference type="InterPro" id="IPR016024">
    <property type="entry name" value="ARM-type_fold"/>
</dbReference>
<protein>
    <recommendedName>
        <fullName evidence="3">HEAT repeat domain-containing protein</fullName>
    </recommendedName>
</protein>
<proteinExistence type="predicted"/>
<dbReference type="RefSeq" id="WP_015101100.1">
    <property type="nucleotide sequence ID" value="NC_019673.1"/>
</dbReference>
<dbReference type="BioCyc" id="SESP1179773:BN6_RS42085-MONOMER"/>
<organism evidence="1 2">
    <name type="scientific">Saccharothrix espanaensis (strain ATCC 51144 / DSM 44229 / JCM 9112 / NBRC 15066 / NRRL 15764)</name>
    <dbReference type="NCBI Taxonomy" id="1179773"/>
    <lineage>
        <taxon>Bacteria</taxon>
        <taxon>Bacillati</taxon>
        <taxon>Actinomycetota</taxon>
        <taxon>Actinomycetes</taxon>
        <taxon>Pseudonocardiales</taxon>
        <taxon>Pseudonocardiaceae</taxon>
        <taxon>Saccharothrix</taxon>
    </lineage>
</organism>